<feature type="compositionally biased region" description="Acidic residues" evidence="1">
    <location>
        <begin position="116"/>
        <end position="127"/>
    </location>
</feature>
<dbReference type="Proteomes" id="UP001642484">
    <property type="component" value="Unassembled WGS sequence"/>
</dbReference>
<dbReference type="Pfam" id="PF00773">
    <property type="entry name" value="RNB"/>
    <property type="match status" value="1"/>
</dbReference>
<proteinExistence type="predicted"/>
<reference evidence="3 4" key="1">
    <citation type="submission" date="2024-02" db="EMBL/GenBank/DDBJ databases">
        <authorList>
            <person name="Chen Y."/>
            <person name="Shah S."/>
            <person name="Dougan E. K."/>
            <person name="Thang M."/>
            <person name="Chan C."/>
        </authorList>
    </citation>
    <scope>NUCLEOTIDE SEQUENCE [LARGE SCALE GENOMIC DNA]</scope>
</reference>
<dbReference type="SMART" id="SM00955">
    <property type="entry name" value="RNB"/>
    <property type="match status" value="1"/>
</dbReference>
<dbReference type="SUPFAM" id="SSF50249">
    <property type="entry name" value="Nucleic acid-binding proteins"/>
    <property type="match status" value="1"/>
</dbReference>
<evidence type="ECO:0000313" key="4">
    <source>
        <dbReference type="Proteomes" id="UP001642484"/>
    </source>
</evidence>
<gene>
    <name evidence="3" type="ORF">CCMP2556_LOCUS4919</name>
</gene>
<sequence>MDLLQLDLADEFPDDSLGTSCLPESKDLCLCPLPWHELSTDADAHAFDLALFATEEASQRSERKEEWRRGLEEALAAEDNEALQCVLEQHGWSGQQFSKAPELGQLLEDLKRSSGLEEDCHESDSEGELSMPPMSNDMASSCAVTPNDLEGQMERQSAHVQSLKELMGMMVFGTFRVVSGVEAQKRCGEVTVERGPGLLHGCRVKIWGSKNRGRTWDYDRCYVRILSGRVSGASGRTSEHLADLQMERTELFGRVIHAEEFGVARQKRFICLKSKVVRNDRFVAFQPINGKLPAIQVPWNAARPLPNSRDLHLVEVQAWADRGPRGQYLEDLKMFHRNSNVSILEPVQISLNFCDWPRSNVREELSVPEFPTVTRRNIFEEGLTVGIQHPGLPTGMLMSCAEKQVHLHVLDVNAYLDAPGMAEVEALVRRRSVGVWFLDHLDKPLEANLPLFPPNIEEDLTFKPGEEKPAISFTFEAAGNEIEFRSVRETTVRCDRILTPAEAGTLILADEGSDVGQLLGRLRSYAVKFRQADLARESGSALEYVLLEKEDLPGPLLATEQLLQGCMAMVDRQVGATLTPCAWKHVTGTEEDEVAVAVRYLQGQADPSMRKVVERLLRLKVNERNKEIRLKEIMQTLQEILAQPGLSKVQKHACQSSFLRRLHAAIPSAYYEVTNLVDSAQPDSAADWWLCEPRFHVTLPLQRYIDILGMRAFKCQQGWTSAAALSPHLLLKQVDLEEAIARTNCRWAAQSFGLYIFRTISRMRELLGSGQRYSEAVIGAVGPKYLNVLIPSETTQILELKVPVSSLCSSSCISEYDPVTQSTKLTMQNGRDVDTLRISSWHAPRMSCVIARNFAQPIPHHASPNSIVVSEMKFHAQKDFVFAIGLKSFPESFSSWPDLSDWPQLDRKVEIYSQVWSRIKSCQVHAAAVASGDAYTPASRVSNIKWFQADGQWTFRCDVDVKLSESQWLQPGDLAVLTAERGAASAASRPDAAATLQGLVRSVRAAQRARATEAKDEGRRLCVEVELSKVAQLARDVQKPFLDVAEVWQLYFILVPSNEKKSIQLLQDMRKSPPLQGM</sequence>
<dbReference type="EMBL" id="CAXAMN010002069">
    <property type="protein sequence ID" value="CAK8997599.1"/>
    <property type="molecule type" value="Genomic_DNA"/>
</dbReference>
<feature type="region of interest" description="Disordered" evidence="1">
    <location>
        <begin position="114"/>
        <end position="144"/>
    </location>
</feature>
<evidence type="ECO:0000313" key="3">
    <source>
        <dbReference type="EMBL" id="CAK8997599.1"/>
    </source>
</evidence>
<comment type="caution">
    <text evidence="3">The sequence shown here is derived from an EMBL/GenBank/DDBJ whole genome shotgun (WGS) entry which is preliminary data.</text>
</comment>
<organism evidence="3 4">
    <name type="scientific">Durusdinium trenchii</name>
    <dbReference type="NCBI Taxonomy" id="1381693"/>
    <lineage>
        <taxon>Eukaryota</taxon>
        <taxon>Sar</taxon>
        <taxon>Alveolata</taxon>
        <taxon>Dinophyceae</taxon>
        <taxon>Suessiales</taxon>
        <taxon>Symbiodiniaceae</taxon>
        <taxon>Durusdinium</taxon>
    </lineage>
</organism>
<feature type="domain" description="RNB" evidence="2">
    <location>
        <begin position="376"/>
        <end position="719"/>
    </location>
</feature>
<dbReference type="InterPro" id="IPR001900">
    <property type="entry name" value="RNase_II/R"/>
</dbReference>
<evidence type="ECO:0000259" key="2">
    <source>
        <dbReference type="SMART" id="SM00955"/>
    </source>
</evidence>
<dbReference type="InterPro" id="IPR012340">
    <property type="entry name" value="NA-bd_OB-fold"/>
</dbReference>
<evidence type="ECO:0000256" key="1">
    <source>
        <dbReference type="SAM" id="MobiDB-lite"/>
    </source>
</evidence>
<accession>A0ABP0I8E6</accession>
<keyword evidence="4" id="KW-1185">Reference proteome</keyword>
<name>A0ABP0I8E6_9DINO</name>
<protein>
    <recommendedName>
        <fullName evidence="2">RNB domain-containing protein</fullName>
    </recommendedName>
</protein>